<evidence type="ECO:0000313" key="3">
    <source>
        <dbReference type="Proteomes" id="UP000006729"/>
    </source>
</evidence>
<evidence type="ECO:0008006" key="4">
    <source>
        <dbReference type="Google" id="ProtNLM"/>
    </source>
</evidence>
<organism evidence="2 3">
    <name type="scientific">Populus trichocarpa</name>
    <name type="common">Western balsam poplar</name>
    <name type="synonym">Populus balsamifera subsp. trichocarpa</name>
    <dbReference type="NCBI Taxonomy" id="3694"/>
    <lineage>
        <taxon>Eukaryota</taxon>
        <taxon>Viridiplantae</taxon>
        <taxon>Streptophyta</taxon>
        <taxon>Embryophyta</taxon>
        <taxon>Tracheophyta</taxon>
        <taxon>Spermatophyta</taxon>
        <taxon>Magnoliopsida</taxon>
        <taxon>eudicotyledons</taxon>
        <taxon>Gunneridae</taxon>
        <taxon>Pentapetalae</taxon>
        <taxon>rosids</taxon>
        <taxon>fabids</taxon>
        <taxon>Malpighiales</taxon>
        <taxon>Salicaceae</taxon>
        <taxon>Saliceae</taxon>
        <taxon>Populus</taxon>
    </lineage>
</organism>
<proteinExistence type="predicted"/>
<protein>
    <recommendedName>
        <fullName evidence="4">Calmodulin-binding domain-containing protein</fullName>
    </recommendedName>
</protein>
<accession>B9H0E7</accession>
<dbReference type="HOGENOM" id="CLU_919505_0_0_1"/>
<feature type="region of interest" description="Disordered" evidence="1">
    <location>
        <begin position="67"/>
        <end position="165"/>
    </location>
</feature>
<evidence type="ECO:0000313" key="2">
    <source>
        <dbReference type="EMBL" id="PNT40898.1"/>
    </source>
</evidence>
<reference evidence="2 3" key="1">
    <citation type="journal article" date="2006" name="Science">
        <title>The genome of black cottonwood, Populus trichocarpa (Torr. &amp; Gray).</title>
        <authorList>
            <person name="Tuskan G.A."/>
            <person name="Difazio S."/>
            <person name="Jansson S."/>
            <person name="Bohlmann J."/>
            <person name="Grigoriev I."/>
            <person name="Hellsten U."/>
            <person name="Putnam N."/>
            <person name="Ralph S."/>
            <person name="Rombauts S."/>
            <person name="Salamov A."/>
            <person name="Schein J."/>
            <person name="Sterck L."/>
            <person name="Aerts A."/>
            <person name="Bhalerao R.R."/>
            <person name="Bhalerao R.P."/>
            <person name="Blaudez D."/>
            <person name="Boerjan W."/>
            <person name="Brun A."/>
            <person name="Brunner A."/>
            <person name="Busov V."/>
            <person name="Campbell M."/>
            <person name="Carlson J."/>
            <person name="Chalot M."/>
            <person name="Chapman J."/>
            <person name="Chen G.L."/>
            <person name="Cooper D."/>
            <person name="Coutinho P.M."/>
            <person name="Couturier J."/>
            <person name="Covert S."/>
            <person name="Cronk Q."/>
            <person name="Cunningham R."/>
            <person name="Davis J."/>
            <person name="Degroeve S."/>
            <person name="Dejardin A."/>
            <person name="Depamphilis C."/>
            <person name="Detter J."/>
            <person name="Dirks B."/>
            <person name="Dubchak I."/>
            <person name="Duplessis S."/>
            <person name="Ehlting J."/>
            <person name="Ellis B."/>
            <person name="Gendler K."/>
            <person name="Goodstein D."/>
            <person name="Gribskov M."/>
            <person name="Grimwood J."/>
            <person name="Groover A."/>
            <person name="Gunter L."/>
            <person name="Hamberger B."/>
            <person name="Heinze B."/>
            <person name="Helariutta Y."/>
            <person name="Henrissat B."/>
            <person name="Holligan D."/>
            <person name="Holt R."/>
            <person name="Huang W."/>
            <person name="Islam-Faridi N."/>
            <person name="Jones S."/>
            <person name="Jones-Rhoades M."/>
            <person name="Jorgensen R."/>
            <person name="Joshi C."/>
            <person name="Kangasjarvi J."/>
            <person name="Karlsson J."/>
            <person name="Kelleher C."/>
            <person name="Kirkpatrick R."/>
            <person name="Kirst M."/>
            <person name="Kohler A."/>
            <person name="Kalluri U."/>
            <person name="Larimer F."/>
            <person name="Leebens-Mack J."/>
            <person name="Leple J.C."/>
            <person name="Locascio P."/>
            <person name="Lou Y."/>
            <person name="Lucas S."/>
            <person name="Martin F."/>
            <person name="Montanini B."/>
            <person name="Napoli C."/>
            <person name="Nelson D.R."/>
            <person name="Nelson C."/>
            <person name="Nieminen K."/>
            <person name="Nilsson O."/>
            <person name="Pereda V."/>
            <person name="Peter G."/>
            <person name="Philippe R."/>
            <person name="Pilate G."/>
            <person name="Poliakov A."/>
            <person name="Razumovskaya J."/>
            <person name="Richardson P."/>
            <person name="Rinaldi C."/>
            <person name="Ritland K."/>
            <person name="Rouze P."/>
            <person name="Ryaboy D."/>
            <person name="Schmutz J."/>
            <person name="Schrader J."/>
            <person name="Segerman B."/>
            <person name="Shin H."/>
            <person name="Siddiqui A."/>
            <person name="Sterky F."/>
            <person name="Terry A."/>
            <person name="Tsai C.J."/>
            <person name="Uberbacher E."/>
            <person name="Unneberg P."/>
            <person name="Vahala J."/>
            <person name="Wall K."/>
            <person name="Wessler S."/>
            <person name="Yang G."/>
            <person name="Yin T."/>
            <person name="Douglas C."/>
            <person name="Marra M."/>
            <person name="Sandberg G."/>
            <person name="Van de Peer Y."/>
            <person name="Rokhsar D."/>
        </authorList>
    </citation>
    <scope>NUCLEOTIDE SEQUENCE [LARGE SCALE GENOMIC DNA]</scope>
    <source>
        <strain evidence="3">cv. Nisqually</strain>
    </source>
</reference>
<dbReference type="Proteomes" id="UP000006729">
    <property type="component" value="Chromosome 4"/>
</dbReference>
<feature type="compositionally biased region" description="Polar residues" evidence="1">
    <location>
        <begin position="106"/>
        <end position="117"/>
    </location>
</feature>
<evidence type="ECO:0000256" key="1">
    <source>
        <dbReference type="SAM" id="MobiDB-lite"/>
    </source>
</evidence>
<dbReference type="EMBL" id="CM009293">
    <property type="protein sequence ID" value="PNT40898.1"/>
    <property type="molecule type" value="Genomic_DNA"/>
</dbReference>
<feature type="compositionally biased region" description="Polar residues" evidence="1">
    <location>
        <begin position="124"/>
        <end position="136"/>
    </location>
</feature>
<keyword evidence="3" id="KW-1185">Reference proteome</keyword>
<feature type="compositionally biased region" description="Polar residues" evidence="1">
    <location>
        <begin position="77"/>
        <end position="98"/>
    </location>
</feature>
<gene>
    <name evidence="2" type="ORF">POPTR_004G125200</name>
</gene>
<feature type="compositionally biased region" description="Polar residues" evidence="1">
    <location>
        <begin position="150"/>
        <end position="161"/>
    </location>
</feature>
<dbReference type="InParanoid" id="B9H0E7"/>
<dbReference type="AlphaFoldDB" id="B9H0E7"/>
<sequence length="303" mass="33023">MAEQSISLAVTPTIAEVDGEVLAKRMKPTGLLAKSFDSRSSMLREVLAKKNSSVVLSLTKSFDGKSPVSRRVLVNKKTMTQEGSTKSADSQDSGSSETWTRKKTSAAGSSEVKSSPKSVGIQGSGLSEIQTKTKTSAVGRKKNSEVKSPPSITMQDLASSSEKPKVSLKQVLSKSKELNSSAKLFFFFGFEETYPWKIWIQISKRSVSGVARGLASPRASLSRKPSLIRVASLNAKKHRGSKLTPRTKETNAKQLKIKNSDPVQCSDKLNESNGNMVRGKTCMSSRWKLTTNMWSLIVDLKKT</sequence>
<name>B9H0E7_POPTR</name>